<sequence length="224" mass="23513">MSDPDRDTRDLLCSWADGTAERARRLTPAARRVHTALLTAFADTGVAPSDPRDLAHRHGARPDAVFQELYEHDLVHLFADGSIRAAYPFSGPPTAHRVAVAGRGSPYAMCAIDALGVSAMLGGVPVSVSAHEPGTRRSVSVRVAGRTARWRPATAAVLLGAVTGGSCRAYCESVCSYVNFFTRPAAAREWAAAHPRVDGPVVDGGQALDLAVACFGDVLRPAGG</sequence>
<dbReference type="Gene3D" id="3.30.450.410">
    <property type="match status" value="1"/>
</dbReference>
<evidence type="ECO:0000313" key="2">
    <source>
        <dbReference type="Proteomes" id="UP000477722"/>
    </source>
</evidence>
<dbReference type="Pfam" id="PF03243">
    <property type="entry name" value="MerB"/>
    <property type="match status" value="1"/>
</dbReference>
<dbReference type="AlphaFoldDB" id="A0A6G4X715"/>
<keyword evidence="2" id="KW-1185">Reference proteome</keyword>
<evidence type="ECO:0008006" key="3">
    <source>
        <dbReference type="Google" id="ProtNLM"/>
    </source>
</evidence>
<gene>
    <name evidence="1" type="ORF">G5C65_30155</name>
</gene>
<dbReference type="GO" id="GO:0018836">
    <property type="term" value="F:alkylmercury lyase activity"/>
    <property type="evidence" value="ECO:0007669"/>
    <property type="project" value="InterPro"/>
</dbReference>
<dbReference type="InterPro" id="IPR053717">
    <property type="entry name" value="MerB_lyase_sf"/>
</dbReference>
<proteinExistence type="predicted"/>
<dbReference type="Proteomes" id="UP000477722">
    <property type="component" value="Unassembled WGS sequence"/>
</dbReference>
<dbReference type="SUPFAM" id="SSF160387">
    <property type="entry name" value="NosL/MerB-like"/>
    <property type="match status" value="1"/>
</dbReference>
<name>A0A6G4X715_9ACTN</name>
<protein>
    <recommendedName>
        <fullName evidence="3">Alkylmercury lyase</fullName>
    </recommendedName>
</protein>
<accession>A0A6G4X715</accession>
<comment type="caution">
    <text evidence="1">The sequence shown here is derived from an EMBL/GenBank/DDBJ whole genome shotgun (WGS) entry which is preliminary data.</text>
</comment>
<evidence type="ECO:0000313" key="1">
    <source>
        <dbReference type="EMBL" id="NGO72544.1"/>
    </source>
</evidence>
<dbReference type="InterPro" id="IPR004927">
    <property type="entry name" value="MerB"/>
</dbReference>
<dbReference type="EMBL" id="JAAKZZ010000484">
    <property type="protein sequence ID" value="NGO72544.1"/>
    <property type="molecule type" value="Genomic_DNA"/>
</dbReference>
<organism evidence="1 2">
    <name type="scientific">Streptomyces boncukensis</name>
    <dbReference type="NCBI Taxonomy" id="2711219"/>
    <lineage>
        <taxon>Bacteria</taxon>
        <taxon>Bacillati</taxon>
        <taxon>Actinomycetota</taxon>
        <taxon>Actinomycetes</taxon>
        <taxon>Kitasatosporales</taxon>
        <taxon>Streptomycetaceae</taxon>
        <taxon>Streptomyces</taxon>
    </lineage>
</organism>
<reference evidence="1 2" key="1">
    <citation type="submission" date="2020-02" db="EMBL/GenBank/DDBJ databases">
        <title>Whole-genome analyses of novel actinobacteria.</title>
        <authorList>
            <person name="Sahin N."/>
            <person name="Tatar D."/>
        </authorList>
    </citation>
    <scope>NUCLEOTIDE SEQUENCE [LARGE SCALE GENOMIC DNA]</scope>
    <source>
        <strain evidence="1 2">SB3404</strain>
    </source>
</reference>
<dbReference type="RefSeq" id="WP_165302223.1">
    <property type="nucleotide sequence ID" value="NZ_JAAKZZ010000484.1"/>
</dbReference>